<accession>A0A5N6KI74</accession>
<evidence type="ECO:0000313" key="1">
    <source>
        <dbReference type="EMBL" id="KAB8303368.1"/>
    </source>
</evidence>
<keyword evidence="2" id="KW-1185">Reference proteome</keyword>
<reference evidence="1 2" key="1">
    <citation type="submission" date="2019-06" db="EMBL/GenBank/DDBJ databases">
        <title>Genome Sequence of the Brown Rot Fungal Pathogen Monilinia laxa.</title>
        <authorList>
            <person name="De Miccolis Angelini R.M."/>
            <person name="Landi L."/>
            <person name="Abate D."/>
            <person name="Pollastro S."/>
            <person name="Romanazzi G."/>
            <person name="Faretra F."/>
        </authorList>
    </citation>
    <scope>NUCLEOTIDE SEQUENCE [LARGE SCALE GENOMIC DNA]</scope>
    <source>
        <strain evidence="1 2">Mlax316</strain>
    </source>
</reference>
<dbReference type="Proteomes" id="UP000326757">
    <property type="component" value="Unassembled WGS sequence"/>
</dbReference>
<sequence>MFACFHTEVSVDILNFRFGGALLNFKIIHSSTHSLAHSLFGFPTYYIILPPTIALTFSRPDIYIHDISLDSVSPVTRSQINPFPQLS</sequence>
<protein>
    <submittedName>
        <fullName evidence="1">Uncharacterized protein</fullName>
    </submittedName>
</protein>
<organism evidence="1 2">
    <name type="scientific">Monilinia laxa</name>
    <name type="common">Brown rot fungus</name>
    <name type="synonym">Sclerotinia laxa</name>
    <dbReference type="NCBI Taxonomy" id="61186"/>
    <lineage>
        <taxon>Eukaryota</taxon>
        <taxon>Fungi</taxon>
        <taxon>Dikarya</taxon>
        <taxon>Ascomycota</taxon>
        <taxon>Pezizomycotina</taxon>
        <taxon>Leotiomycetes</taxon>
        <taxon>Helotiales</taxon>
        <taxon>Sclerotiniaceae</taxon>
        <taxon>Monilinia</taxon>
    </lineage>
</organism>
<dbReference type="AlphaFoldDB" id="A0A5N6KI74"/>
<evidence type="ECO:0000313" key="2">
    <source>
        <dbReference type="Proteomes" id="UP000326757"/>
    </source>
</evidence>
<name>A0A5N6KI74_MONLA</name>
<comment type="caution">
    <text evidence="1">The sequence shown here is derived from an EMBL/GenBank/DDBJ whole genome shotgun (WGS) entry which is preliminary data.</text>
</comment>
<gene>
    <name evidence="1" type="ORF">EYC80_004799</name>
</gene>
<proteinExistence type="predicted"/>
<dbReference type="EMBL" id="VIGI01000002">
    <property type="protein sequence ID" value="KAB8303368.1"/>
    <property type="molecule type" value="Genomic_DNA"/>
</dbReference>